<dbReference type="InterPro" id="IPR050077">
    <property type="entry name" value="LexA_repressor"/>
</dbReference>
<dbReference type="Pfam" id="PF00717">
    <property type="entry name" value="Peptidase_S24"/>
    <property type="match status" value="1"/>
</dbReference>
<dbReference type="PANTHER" id="PTHR33516:SF2">
    <property type="entry name" value="LEXA REPRESSOR-RELATED"/>
    <property type="match status" value="1"/>
</dbReference>
<dbReference type="InterPro" id="IPR015927">
    <property type="entry name" value="Peptidase_S24_S26A/B/C"/>
</dbReference>
<dbReference type="Gene3D" id="2.10.109.10">
    <property type="entry name" value="Umud Fragment, subunit A"/>
    <property type="match status" value="1"/>
</dbReference>
<dbReference type="EMBL" id="PDNZ01000001">
    <property type="protein sequence ID" value="PWW83052.1"/>
    <property type="molecule type" value="Genomic_DNA"/>
</dbReference>
<dbReference type="GO" id="GO:0003677">
    <property type="term" value="F:DNA binding"/>
    <property type="evidence" value="ECO:0007669"/>
    <property type="project" value="InterPro"/>
</dbReference>
<dbReference type="OrthoDB" id="9787787at2"/>
<dbReference type="InterPro" id="IPR039418">
    <property type="entry name" value="LexA-like"/>
</dbReference>
<gene>
    <name evidence="2" type="ORF">CR164_00370</name>
</gene>
<dbReference type="InterPro" id="IPR036286">
    <property type="entry name" value="LexA/Signal_pep-like_sf"/>
</dbReference>
<organism evidence="2 3">
    <name type="scientific">Prosthecochloris marina</name>
    <dbReference type="NCBI Taxonomy" id="2017681"/>
    <lineage>
        <taxon>Bacteria</taxon>
        <taxon>Pseudomonadati</taxon>
        <taxon>Chlorobiota</taxon>
        <taxon>Chlorobiia</taxon>
        <taxon>Chlorobiales</taxon>
        <taxon>Chlorobiaceae</taxon>
        <taxon>Prosthecochloris</taxon>
    </lineage>
</organism>
<evidence type="ECO:0000313" key="3">
    <source>
        <dbReference type="Proteomes" id="UP000246278"/>
    </source>
</evidence>
<dbReference type="CDD" id="cd06529">
    <property type="entry name" value="S24_LexA-like"/>
    <property type="match status" value="1"/>
</dbReference>
<proteinExistence type="predicted"/>
<evidence type="ECO:0000259" key="1">
    <source>
        <dbReference type="Pfam" id="PF00717"/>
    </source>
</evidence>
<evidence type="ECO:0000313" key="2">
    <source>
        <dbReference type="EMBL" id="PWW83052.1"/>
    </source>
</evidence>
<dbReference type="SUPFAM" id="SSF51306">
    <property type="entry name" value="LexA/Signal peptidase"/>
    <property type="match status" value="1"/>
</dbReference>
<dbReference type="AlphaFoldDB" id="A0A317T8Q2"/>
<dbReference type="Gene3D" id="1.10.260.40">
    <property type="entry name" value="lambda repressor-like DNA-binding domains"/>
    <property type="match status" value="1"/>
</dbReference>
<protein>
    <recommendedName>
        <fullName evidence="1">Peptidase S24/S26A/S26B/S26C domain-containing protein</fullName>
    </recommendedName>
</protein>
<accession>A0A317T8Q2</accession>
<dbReference type="RefSeq" id="WP_110021936.1">
    <property type="nucleotide sequence ID" value="NZ_PDNZ01000001.1"/>
</dbReference>
<name>A0A317T8Q2_9CHLB</name>
<keyword evidence="3" id="KW-1185">Reference proteome</keyword>
<dbReference type="Proteomes" id="UP000246278">
    <property type="component" value="Unassembled WGS sequence"/>
</dbReference>
<dbReference type="InterPro" id="IPR010982">
    <property type="entry name" value="Lambda_DNA-bd_dom_sf"/>
</dbReference>
<comment type="caution">
    <text evidence="2">The sequence shown here is derived from an EMBL/GenBank/DDBJ whole genome shotgun (WGS) entry which is preliminary data.</text>
</comment>
<dbReference type="PANTHER" id="PTHR33516">
    <property type="entry name" value="LEXA REPRESSOR"/>
    <property type="match status" value="1"/>
</dbReference>
<reference evidence="3" key="1">
    <citation type="submission" date="2017-10" db="EMBL/GenBank/DDBJ databases">
        <authorList>
            <person name="Gaisin V.A."/>
            <person name="Rysina M.S."/>
            <person name="Grouzdev D.S."/>
        </authorList>
    </citation>
    <scope>NUCLEOTIDE SEQUENCE [LARGE SCALE GENOMIC DNA]</scope>
    <source>
        <strain evidence="3">V1</strain>
    </source>
</reference>
<dbReference type="NCBIfam" id="NF007621">
    <property type="entry name" value="PRK10276.1"/>
    <property type="match status" value="1"/>
</dbReference>
<sequence length="244" mass="27578">MKKSSRAKLVDALLKASNSSSDSELAKILGIKKQKISYWRSEKGSLDYDLLLEKFGRETLKFLSSEHGFDIETREKEREAKAGQLLAEAIRLLSEQTTIKGSIIEKSHQCNQESETVKLPFFLHTVAAGLPVDTTSPVDDYLNLPLHMIAHPAETYAAKAYGNSMIGAGIKEGDILIVDRRLEPQHKNIVIASVNGEQTVKQLWIENRKIKLIPKNRHYKPIEITKEMKFDIQGVVIWVLRKTI</sequence>
<feature type="domain" description="Peptidase S24/S26A/S26B/S26C" evidence="1">
    <location>
        <begin position="122"/>
        <end position="237"/>
    </location>
</feature>